<evidence type="ECO:0000313" key="4">
    <source>
        <dbReference type="EMBL" id="SCC78562.1"/>
    </source>
</evidence>
<accession>A0A0P7XPN7</accession>
<evidence type="ECO:0000256" key="1">
    <source>
        <dbReference type="ARBA" id="ARBA00008270"/>
    </source>
</evidence>
<keyword evidence="3" id="KW-0413">Isomerase</keyword>
<name>A0A0P7XPN7_9HYPH</name>
<dbReference type="PIRSF" id="PIRSF016184">
    <property type="entry name" value="PhzC_PhzF"/>
    <property type="match status" value="1"/>
</dbReference>
<dbReference type="Proteomes" id="UP000182800">
    <property type="component" value="Unassembled WGS sequence"/>
</dbReference>
<proteinExistence type="inferred from homology"/>
<evidence type="ECO:0000313" key="3">
    <source>
        <dbReference type="EMBL" id="KPQ09468.1"/>
    </source>
</evidence>
<dbReference type="EMBL" id="LJSX01000027">
    <property type="protein sequence ID" value="KPQ09468.1"/>
    <property type="molecule type" value="Genomic_DNA"/>
</dbReference>
<organism evidence="3 5">
    <name type="scientific">Saliniramus fredricksonii</name>
    <dbReference type="NCBI Taxonomy" id="1653334"/>
    <lineage>
        <taxon>Bacteria</taxon>
        <taxon>Pseudomonadati</taxon>
        <taxon>Pseudomonadota</taxon>
        <taxon>Alphaproteobacteria</taxon>
        <taxon>Hyphomicrobiales</taxon>
        <taxon>Salinarimonadaceae</taxon>
        <taxon>Saliniramus</taxon>
    </lineage>
</organism>
<sequence length="305" mass="32374">MPRPYSILDVFTDTPFAGNPLAVVHEADDLDATRMQAIAREFNLSETVFLLPAESPRHKARLRIFTPGRELPFAGHPTVGTAVLLGLMDDGSDSADEVPAHAFGLEERVGIVSCVMEKRGENHGHARFRLPRLPEYLGEGPAPEAAAAALGLDPADIGFDRHLPSRHSAGVPFDLVPLASRDAVERARPGPDFDKVFGRDGDAGEVYLYSAGTVDPAHSFYSRMFAPGMGIAEDPATGSAAAALAGALMEYEPLGDGTHHVVIEQGYAMGRPSLIRLQLIIENGALVGAEIGGDAVLVARGELLP</sequence>
<comment type="similarity">
    <text evidence="1">Belongs to the PhzF family.</text>
</comment>
<dbReference type="PATRIC" id="fig|1653334.4.peg.696"/>
<reference evidence="4 6" key="2">
    <citation type="submission" date="2016-08" db="EMBL/GenBank/DDBJ databases">
        <authorList>
            <person name="Varghese N."/>
            <person name="Submissions Spin"/>
        </authorList>
    </citation>
    <scope>NUCLEOTIDE SEQUENCE [LARGE SCALE GENOMIC DNA]</scope>
    <source>
        <strain evidence="4 6">HL-109</strain>
    </source>
</reference>
<dbReference type="InterPro" id="IPR003719">
    <property type="entry name" value="Phenazine_PhzF-like"/>
</dbReference>
<dbReference type="PANTHER" id="PTHR13774">
    <property type="entry name" value="PHENAZINE BIOSYNTHESIS PROTEIN"/>
    <property type="match status" value="1"/>
</dbReference>
<keyword evidence="6" id="KW-1185">Reference proteome</keyword>
<evidence type="ECO:0000256" key="2">
    <source>
        <dbReference type="PIRSR" id="PIRSR016184-1"/>
    </source>
</evidence>
<dbReference type="PANTHER" id="PTHR13774:SF32">
    <property type="entry name" value="ANTISENSE-ENHANCING SEQUENCE 1"/>
    <property type="match status" value="1"/>
</dbReference>
<dbReference type="Gene3D" id="3.10.310.10">
    <property type="entry name" value="Diaminopimelate Epimerase, Chain A, domain 1"/>
    <property type="match status" value="2"/>
</dbReference>
<dbReference type="EC" id="5.3.3.17" evidence="3"/>
<feature type="active site" evidence="2">
    <location>
        <position position="46"/>
    </location>
</feature>
<dbReference type="RefSeq" id="WP_074443376.1">
    <property type="nucleotide sequence ID" value="NZ_FMBM01000001.1"/>
</dbReference>
<evidence type="ECO:0000313" key="6">
    <source>
        <dbReference type="Proteomes" id="UP000182800"/>
    </source>
</evidence>
<dbReference type="GO" id="GO:0005737">
    <property type="term" value="C:cytoplasm"/>
    <property type="evidence" value="ECO:0007669"/>
    <property type="project" value="TreeGrafter"/>
</dbReference>
<reference evidence="3 5" key="1">
    <citation type="submission" date="2015-09" db="EMBL/GenBank/DDBJ databases">
        <title>Identification and resolution of microdiversity through metagenomic sequencing of parallel consortia.</title>
        <authorList>
            <person name="Nelson W.C."/>
            <person name="Romine M.F."/>
            <person name="Lindemann S.R."/>
        </authorList>
    </citation>
    <scope>NUCLEOTIDE SEQUENCE [LARGE SCALE GENOMIC DNA]</scope>
    <source>
        <strain evidence="3">HL-109</strain>
    </source>
</reference>
<protein>
    <submittedName>
        <fullName evidence="3">Trans-2,3-dihydro-3-hydroxyanthranilate isomerase</fullName>
        <ecNumber evidence="3">5.3.3.17</ecNumber>
    </submittedName>
</protein>
<comment type="caution">
    <text evidence="3">The sequence shown here is derived from an EMBL/GenBank/DDBJ whole genome shotgun (WGS) entry which is preliminary data.</text>
</comment>
<evidence type="ECO:0000313" key="5">
    <source>
        <dbReference type="Proteomes" id="UP000050497"/>
    </source>
</evidence>
<dbReference type="NCBIfam" id="TIGR00654">
    <property type="entry name" value="PhzF_family"/>
    <property type="match status" value="1"/>
</dbReference>
<dbReference type="GO" id="GO:0102943">
    <property type="term" value="F:trans-2,3-dihydro-3-hydroxy-anthranilate isomerase activity"/>
    <property type="evidence" value="ECO:0007669"/>
    <property type="project" value="UniProtKB-EC"/>
</dbReference>
<dbReference type="STRING" id="1653334.GA0071312_0361"/>
<gene>
    <name evidence="3" type="primary">phzF</name>
    <name evidence="4" type="ORF">GA0071312_0361</name>
    <name evidence="3" type="ORF">HLUCCO17_14745</name>
</gene>
<dbReference type="Pfam" id="PF02567">
    <property type="entry name" value="PhzC-PhzF"/>
    <property type="match status" value="1"/>
</dbReference>
<dbReference type="OrthoDB" id="9788221at2"/>
<dbReference type="AlphaFoldDB" id="A0A0P7XPN7"/>
<dbReference type="SUPFAM" id="SSF54506">
    <property type="entry name" value="Diaminopimelate epimerase-like"/>
    <property type="match status" value="1"/>
</dbReference>
<dbReference type="EMBL" id="FMBM01000001">
    <property type="protein sequence ID" value="SCC78562.1"/>
    <property type="molecule type" value="Genomic_DNA"/>
</dbReference>
<dbReference type="Proteomes" id="UP000050497">
    <property type="component" value="Unassembled WGS sequence"/>
</dbReference>